<dbReference type="PANTHER" id="PTHR46065">
    <property type="entry name" value="E3 UBIQUITIN-PROTEIN LIGASE MARCH 2/3 FAMILY MEMBER"/>
    <property type="match status" value="1"/>
</dbReference>
<dbReference type="GO" id="GO:0016567">
    <property type="term" value="P:protein ubiquitination"/>
    <property type="evidence" value="ECO:0007669"/>
    <property type="project" value="TreeGrafter"/>
</dbReference>
<keyword evidence="3" id="KW-0812">Transmembrane</keyword>
<dbReference type="InterPro" id="IPR013083">
    <property type="entry name" value="Znf_RING/FYVE/PHD"/>
</dbReference>
<sequence>MADQHNTTHVETVPTEGAAHACRICHRVLGSPGDHLVEPCACRGPNAFVHKSCLERWLRERDTLECDVCHKPFMVLFKNAPLLDFFKDPDHRVDVLRMVVDAVSAAGDALVLSFAWAYASAILGATGWTLYLLILFVMMFQTAFWSGVEVIRVLVDVLRMVVDTVSAAGDALVLSFAWAYVSAILGATGWTLYLLILFVMMFQTAFWSGVEVIRVLYVRY</sequence>
<evidence type="ECO:0000259" key="12">
    <source>
        <dbReference type="PROSITE" id="PS51292"/>
    </source>
</evidence>
<dbReference type="Gene3D" id="3.30.40.10">
    <property type="entry name" value="Zinc/RING finger domain, C3HC4 (zinc finger)"/>
    <property type="match status" value="1"/>
</dbReference>
<dbReference type="Proteomes" id="UP000821866">
    <property type="component" value="Chromosome 1"/>
</dbReference>
<evidence type="ECO:0000256" key="3">
    <source>
        <dbReference type="ARBA" id="ARBA00022692"/>
    </source>
</evidence>
<keyword evidence="14" id="KW-1185">Reference proteome</keyword>
<protein>
    <recommendedName>
        <fullName evidence="15">RING-CH-type domain-containing protein</fullName>
    </recommendedName>
</protein>
<feature type="domain" description="RING-CH-type" evidence="12">
    <location>
        <begin position="14"/>
        <end position="76"/>
    </location>
</feature>
<evidence type="ECO:0000313" key="13">
    <source>
        <dbReference type="EMBL" id="KAH8042822.1"/>
    </source>
</evidence>
<dbReference type="SMART" id="SM00744">
    <property type="entry name" value="RINGv"/>
    <property type="match status" value="1"/>
</dbReference>
<dbReference type="GO" id="GO:0004842">
    <property type="term" value="F:ubiquitin-protein transferase activity"/>
    <property type="evidence" value="ECO:0007669"/>
    <property type="project" value="TreeGrafter"/>
</dbReference>
<keyword evidence="5 10" id="KW-0863">Zinc-finger</keyword>
<evidence type="ECO:0000313" key="14">
    <source>
        <dbReference type="Proteomes" id="UP000821866"/>
    </source>
</evidence>
<dbReference type="CDD" id="cd16495">
    <property type="entry name" value="RING_CH-C4HC3_MARCH"/>
    <property type="match status" value="1"/>
</dbReference>
<dbReference type="Pfam" id="PF12906">
    <property type="entry name" value="RINGv"/>
    <property type="match status" value="1"/>
</dbReference>
<accession>A0A9J6F8Y0</accession>
<gene>
    <name evidence="13" type="ORF">HPB51_025874</name>
</gene>
<keyword evidence="8" id="KW-1133">Transmembrane helix</keyword>
<name>A0A9J6F8Y0_RHIMP</name>
<dbReference type="GO" id="GO:0008270">
    <property type="term" value="F:zinc ion binding"/>
    <property type="evidence" value="ECO:0007669"/>
    <property type="project" value="UniProtKB-KW"/>
</dbReference>
<dbReference type="PANTHER" id="PTHR46065:SF3">
    <property type="entry name" value="FI20425P1"/>
    <property type="match status" value="1"/>
</dbReference>
<evidence type="ECO:0000256" key="10">
    <source>
        <dbReference type="PROSITE-ProRule" id="PRU00175"/>
    </source>
</evidence>
<evidence type="ECO:0000256" key="5">
    <source>
        <dbReference type="ARBA" id="ARBA00022771"/>
    </source>
</evidence>
<keyword evidence="6" id="KW-0833">Ubl conjugation pathway</keyword>
<evidence type="ECO:0000256" key="1">
    <source>
        <dbReference type="ARBA" id="ARBA00004141"/>
    </source>
</evidence>
<dbReference type="SUPFAM" id="SSF57850">
    <property type="entry name" value="RING/U-box"/>
    <property type="match status" value="1"/>
</dbReference>
<reference evidence="13" key="1">
    <citation type="journal article" date="2020" name="Cell">
        <title>Large-Scale Comparative Analyses of Tick Genomes Elucidate Their Genetic Diversity and Vector Capacities.</title>
        <authorList>
            <consortium name="Tick Genome and Microbiome Consortium (TIGMIC)"/>
            <person name="Jia N."/>
            <person name="Wang J."/>
            <person name="Shi W."/>
            <person name="Du L."/>
            <person name="Sun Y."/>
            <person name="Zhan W."/>
            <person name="Jiang J.F."/>
            <person name="Wang Q."/>
            <person name="Zhang B."/>
            <person name="Ji P."/>
            <person name="Bell-Sakyi L."/>
            <person name="Cui X.M."/>
            <person name="Yuan T.T."/>
            <person name="Jiang B.G."/>
            <person name="Yang W.F."/>
            <person name="Lam T.T."/>
            <person name="Chang Q.C."/>
            <person name="Ding S.J."/>
            <person name="Wang X.J."/>
            <person name="Zhu J.G."/>
            <person name="Ruan X.D."/>
            <person name="Zhao L."/>
            <person name="Wei J.T."/>
            <person name="Ye R.Z."/>
            <person name="Que T.C."/>
            <person name="Du C.H."/>
            <person name="Zhou Y.H."/>
            <person name="Cheng J.X."/>
            <person name="Dai P.F."/>
            <person name="Guo W.B."/>
            <person name="Han X.H."/>
            <person name="Huang E.J."/>
            <person name="Li L.F."/>
            <person name="Wei W."/>
            <person name="Gao Y.C."/>
            <person name="Liu J.Z."/>
            <person name="Shao H.Z."/>
            <person name="Wang X."/>
            <person name="Wang C.C."/>
            <person name="Yang T.C."/>
            <person name="Huo Q.B."/>
            <person name="Li W."/>
            <person name="Chen H.Y."/>
            <person name="Chen S.E."/>
            <person name="Zhou L.G."/>
            <person name="Ni X.B."/>
            <person name="Tian J.H."/>
            <person name="Sheng Y."/>
            <person name="Liu T."/>
            <person name="Pan Y.S."/>
            <person name="Xia L.Y."/>
            <person name="Li J."/>
            <person name="Zhao F."/>
            <person name="Cao W.C."/>
        </authorList>
    </citation>
    <scope>NUCLEOTIDE SEQUENCE</scope>
    <source>
        <strain evidence="13">Rmic-2018</strain>
    </source>
</reference>
<keyword evidence="2" id="KW-0808">Transferase</keyword>
<evidence type="ECO:0000256" key="8">
    <source>
        <dbReference type="ARBA" id="ARBA00022989"/>
    </source>
</evidence>
<evidence type="ECO:0000256" key="4">
    <source>
        <dbReference type="ARBA" id="ARBA00022723"/>
    </source>
</evidence>
<comment type="caution">
    <text evidence="13">The sequence shown here is derived from an EMBL/GenBank/DDBJ whole genome shotgun (WGS) entry which is preliminary data.</text>
</comment>
<comment type="subcellular location">
    <subcellularLocation>
        <location evidence="1">Membrane</location>
        <topology evidence="1">Multi-pass membrane protein</topology>
    </subcellularLocation>
</comment>
<keyword evidence="7" id="KW-0862">Zinc</keyword>
<dbReference type="VEuPathDB" id="VectorBase:LOC119162118"/>
<feature type="domain" description="RING-type" evidence="11">
    <location>
        <begin position="22"/>
        <end position="70"/>
    </location>
</feature>
<dbReference type="EMBL" id="JABSTU010000001">
    <property type="protein sequence ID" value="KAH8042822.1"/>
    <property type="molecule type" value="Genomic_DNA"/>
</dbReference>
<evidence type="ECO:0000259" key="11">
    <source>
        <dbReference type="PROSITE" id="PS50089"/>
    </source>
</evidence>
<reference evidence="13" key="2">
    <citation type="submission" date="2021-09" db="EMBL/GenBank/DDBJ databases">
        <authorList>
            <person name="Jia N."/>
            <person name="Wang J."/>
            <person name="Shi W."/>
            <person name="Du L."/>
            <person name="Sun Y."/>
            <person name="Zhan W."/>
            <person name="Jiang J."/>
            <person name="Wang Q."/>
            <person name="Zhang B."/>
            <person name="Ji P."/>
            <person name="Sakyi L.B."/>
            <person name="Cui X."/>
            <person name="Yuan T."/>
            <person name="Jiang B."/>
            <person name="Yang W."/>
            <person name="Lam T.T.-Y."/>
            <person name="Chang Q."/>
            <person name="Ding S."/>
            <person name="Wang X."/>
            <person name="Zhu J."/>
            <person name="Ruan X."/>
            <person name="Zhao L."/>
            <person name="Wei J."/>
            <person name="Que T."/>
            <person name="Du C."/>
            <person name="Cheng J."/>
            <person name="Dai P."/>
            <person name="Han X."/>
            <person name="Huang E."/>
            <person name="Gao Y."/>
            <person name="Liu J."/>
            <person name="Shao H."/>
            <person name="Ye R."/>
            <person name="Li L."/>
            <person name="Wei W."/>
            <person name="Wang X."/>
            <person name="Wang C."/>
            <person name="Huo Q."/>
            <person name="Li W."/>
            <person name="Guo W."/>
            <person name="Chen H."/>
            <person name="Chen S."/>
            <person name="Zhou L."/>
            <person name="Zhou L."/>
            <person name="Ni X."/>
            <person name="Tian J."/>
            <person name="Zhou Y."/>
            <person name="Sheng Y."/>
            <person name="Liu T."/>
            <person name="Pan Y."/>
            <person name="Xia L."/>
            <person name="Li J."/>
            <person name="Zhao F."/>
            <person name="Cao W."/>
        </authorList>
    </citation>
    <scope>NUCLEOTIDE SEQUENCE</scope>
    <source>
        <strain evidence="13">Rmic-2018</strain>
        <tissue evidence="13">Larvae</tissue>
    </source>
</reference>
<evidence type="ECO:0000256" key="2">
    <source>
        <dbReference type="ARBA" id="ARBA00022679"/>
    </source>
</evidence>
<evidence type="ECO:0000256" key="6">
    <source>
        <dbReference type="ARBA" id="ARBA00022786"/>
    </source>
</evidence>
<dbReference type="GO" id="GO:0016020">
    <property type="term" value="C:membrane"/>
    <property type="evidence" value="ECO:0007669"/>
    <property type="project" value="UniProtKB-SubCell"/>
</dbReference>
<evidence type="ECO:0000256" key="9">
    <source>
        <dbReference type="ARBA" id="ARBA00023136"/>
    </source>
</evidence>
<dbReference type="InterPro" id="IPR011016">
    <property type="entry name" value="Znf_RING-CH"/>
</dbReference>
<dbReference type="AlphaFoldDB" id="A0A9J6F8Y0"/>
<keyword evidence="9" id="KW-0472">Membrane</keyword>
<keyword evidence="4" id="KW-0479">Metal-binding</keyword>
<evidence type="ECO:0000256" key="7">
    <source>
        <dbReference type="ARBA" id="ARBA00022833"/>
    </source>
</evidence>
<dbReference type="InterPro" id="IPR001841">
    <property type="entry name" value="Znf_RING"/>
</dbReference>
<dbReference type="PROSITE" id="PS50089">
    <property type="entry name" value="ZF_RING_2"/>
    <property type="match status" value="1"/>
</dbReference>
<proteinExistence type="predicted"/>
<organism evidence="13 14">
    <name type="scientific">Rhipicephalus microplus</name>
    <name type="common">Cattle tick</name>
    <name type="synonym">Boophilus microplus</name>
    <dbReference type="NCBI Taxonomy" id="6941"/>
    <lineage>
        <taxon>Eukaryota</taxon>
        <taxon>Metazoa</taxon>
        <taxon>Ecdysozoa</taxon>
        <taxon>Arthropoda</taxon>
        <taxon>Chelicerata</taxon>
        <taxon>Arachnida</taxon>
        <taxon>Acari</taxon>
        <taxon>Parasitiformes</taxon>
        <taxon>Ixodida</taxon>
        <taxon>Ixodoidea</taxon>
        <taxon>Ixodidae</taxon>
        <taxon>Rhipicephalinae</taxon>
        <taxon>Rhipicephalus</taxon>
        <taxon>Boophilus</taxon>
    </lineage>
</organism>
<dbReference type="PROSITE" id="PS51292">
    <property type="entry name" value="ZF_RING_CH"/>
    <property type="match status" value="1"/>
</dbReference>
<evidence type="ECO:0008006" key="15">
    <source>
        <dbReference type="Google" id="ProtNLM"/>
    </source>
</evidence>